<dbReference type="OrthoDB" id="9799703at2"/>
<reference evidence="2 3" key="1">
    <citation type="journal article" date="2014" name="Genome Announc.">
        <title>Draft Genome Sequence of Propane- and Butane-Oxidizing Actinobacterium Rhodococcus ruber IEGM 231.</title>
        <authorList>
            <person name="Ivshina I.B."/>
            <person name="Kuyukina M.S."/>
            <person name="Krivoruchko A.V."/>
            <person name="Barbe V."/>
            <person name="Fischer C."/>
        </authorList>
    </citation>
    <scope>NUCLEOTIDE SEQUENCE [LARGE SCALE GENOMIC DNA]</scope>
</reference>
<dbReference type="InterPro" id="IPR008538">
    <property type="entry name" value="Uma2"/>
</dbReference>
<dbReference type="InterPro" id="IPR011335">
    <property type="entry name" value="Restrct_endonuc-II-like"/>
</dbReference>
<dbReference type="PANTHER" id="PTHR35400">
    <property type="entry name" value="SLR1083 PROTEIN"/>
    <property type="match status" value="1"/>
</dbReference>
<dbReference type="InterPro" id="IPR012296">
    <property type="entry name" value="Nuclease_put_TT1808"/>
</dbReference>
<dbReference type="Gene3D" id="3.90.1570.10">
    <property type="entry name" value="tt1808, chain A"/>
    <property type="match status" value="1"/>
</dbReference>
<dbReference type="RefSeq" id="WP_010593847.1">
    <property type="nucleotide sequence ID" value="NZ_CP023714.1"/>
</dbReference>
<proteinExistence type="predicted"/>
<evidence type="ECO:0000313" key="3">
    <source>
        <dbReference type="Proteomes" id="UP000042997"/>
    </source>
</evidence>
<dbReference type="eggNOG" id="COG4636">
    <property type="taxonomic scope" value="Bacteria"/>
</dbReference>
<organism evidence="2 3">
    <name type="scientific">Rhodococcus ruber</name>
    <dbReference type="NCBI Taxonomy" id="1830"/>
    <lineage>
        <taxon>Bacteria</taxon>
        <taxon>Bacillati</taxon>
        <taxon>Actinomycetota</taxon>
        <taxon>Actinomycetes</taxon>
        <taxon>Mycobacteriales</taxon>
        <taxon>Nocardiaceae</taxon>
        <taxon>Rhodococcus</taxon>
    </lineage>
</organism>
<dbReference type="AlphaFoldDB" id="A0A098BRP3"/>
<dbReference type="EMBL" id="CCSD01000090">
    <property type="protein sequence ID" value="CDZ90875.1"/>
    <property type="molecule type" value="Genomic_DNA"/>
</dbReference>
<dbReference type="SUPFAM" id="SSF52980">
    <property type="entry name" value="Restriction endonuclease-like"/>
    <property type="match status" value="1"/>
</dbReference>
<evidence type="ECO:0000313" key="2">
    <source>
        <dbReference type="EMBL" id="CDZ90875.1"/>
    </source>
</evidence>
<dbReference type="CDD" id="cd06260">
    <property type="entry name" value="DUF820-like"/>
    <property type="match status" value="1"/>
</dbReference>
<feature type="domain" description="Putative restriction endonuclease" evidence="1">
    <location>
        <begin position="16"/>
        <end position="159"/>
    </location>
</feature>
<name>A0A098BRP3_9NOCA</name>
<dbReference type="PANTHER" id="PTHR35400:SF3">
    <property type="entry name" value="SLL1072 PROTEIN"/>
    <property type="match status" value="1"/>
</dbReference>
<accession>A0A098BRP3</accession>
<protein>
    <recommendedName>
        <fullName evidence="1">Putative restriction endonuclease domain-containing protein</fullName>
    </recommendedName>
</protein>
<sequence length="203" mass="22120">MTGPSFPDHLLTLAEWAELPEYEQFHVEVCEGVLSASPRPGYLHQHVAFGLVAQLADQLPKELAVLGDVEVLLTETPLTVRCPDGIVVDRALVDADPDRATGTDVRLVVEVMAEGSVRTDRVTKFSEYAEARIPVYWMIDLVEPATLGVFVLDDGWYRYEGEYTGKVTLPVAGHRVSVDLDALTAVRPPQRSAPVDGAGRAPG</sequence>
<dbReference type="Proteomes" id="UP000042997">
    <property type="component" value="Unassembled WGS sequence"/>
</dbReference>
<dbReference type="KEGG" id="rrz:CS378_20665"/>
<gene>
    <name evidence="2" type="ORF">RHRU231_760034</name>
</gene>
<dbReference type="Pfam" id="PF05685">
    <property type="entry name" value="Uma2"/>
    <property type="match status" value="1"/>
</dbReference>
<evidence type="ECO:0000259" key="1">
    <source>
        <dbReference type="Pfam" id="PF05685"/>
    </source>
</evidence>